<evidence type="ECO:0000313" key="1">
    <source>
        <dbReference type="EMBL" id="KAI5077971.1"/>
    </source>
</evidence>
<dbReference type="AlphaFoldDB" id="A0A9D4V1E6"/>
<gene>
    <name evidence="1" type="ORF">GOP47_0007795</name>
</gene>
<proteinExistence type="predicted"/>
<evidence type="ECO:0008006" key="3">
    <source>
        <dbReference type="Google" id="ProtNLM"/>
    </source>
</evidence>
<evidence type="ECO:0000313" key="2">
    <source>
        <dbReference type="Proteomes" id="UP000886520"/>
    </source>
</evidence>
<dbReference type="InterPro" id="IPR046960">
    <property type="entry name" value="PPR_At4g14850-like_plant"/>
</dbReference>
<dbReference type="Gene3D" id="1.25.40.10">
    <property type="entry name" value="Tetratricopeptide repeat domain"/>
    <property type="match status" value="1"/>
</dbReference>
<dbReference type="GO" id="GO:0003723">
    <property type="term" value="F:RNA binding"/>
    <property type="evidence" value="ECO:0007669"/>
    <property type="project" value="InterPro"/>
</dbReference>
<reference evidence="1" key="1">
    <citation type="submission" date="2021-01" db="EMBL/GenBank/DDBJ databases">
        <title>Adiantum capillus-veneris genome.</title>
        <authorList>
            <person name="Fang Y."/>
            <person name="Liao Q."/>
        </authorList>
    </citation>
    <scope>NUCLEOTIDE SEQUENCE</scope>
    <source>
        <strain evidence="1">H3</strain>
        <tissue evidence="1">Leaf</tissue>
    </source>
</reference>
<dbReference type="OrthoDB" id="185373at2759"/>
<protein>
    <recommendedName>
        <fullName evidence="3">Pentatricopeptide repeat-containing protein</fullName>
    </recommendedName>
</protein>
<sequence>MRPVSSSQEQNKQDMERAEETAMDVVAVLKSCGKTKDLHRGIRAHASLLKRALLERRSYVATALLIMYVKCGALHEAEVLLTEFAVARSIVSWTVLIGGYAQASGATSRMSALLWRTALAYSNPNTLKLECSDLLSPMVSMLHEELWLKPDRGYREQCIGPLKHQNQHRWRAELNARLPIIRRHFNCSNSIRCSNLLNLFKSLMRPLLREWRYCGLQQPDSLLYNSSTMEAQQLPLNVTACLQIFE</sequence>
<name>A0A9D4V1E6_ADICA</name>
<dbReference type="PANTHER" id="PTHR24015">
    <property type="entry name" value="OS07G0578800 PROTEIN-RELATED"/>
    <property type="match status" value="1"/>
</dbReference>
<organism evidence="1 2">
    <name type="scientific">Adiantum capillus-veneris</name>
    <name type="common">Maidenhair fern</name>
    <dbReference type="NCBI Taxonomy" id="13818"/>
    <lineage>
        <taxon>Eukaryota</taxon>
        <taxon>Viridiplantae</taxon>
        <taxon>Streptophyta</taxon>
        <taxon>Embryophyta</taxon>
        <taxon>Tracheophyta</taxon>
        <taxon>Polypodiopsida</taxon>
        <taxon>Polypodiidae</taxon>
        <taxon>Polypodiales</taxon>
        <taxon>Pteridineae</taxon>
        <taxon>Pteridaceae</taxon>
        <taxon>Vittarioideae</taxon>
        <taxon>Adiantum</taxon>
    </lineage>
</organism>
<dbReference type="GO" id="GO:0009451">
    <property type="term" value="P:RNA modification"/>
    <property type="evidence" value="ECO:0007669"/>
    <property type="project" value="InterPro"/>
</dbReference>
<accession>A0A9D4V1E6</accession>
<dbReference type="InterPro" id="IPR011990">
    <property type="entry name" value="TPR-like_helical_dom_sf"/>
</dbReference>
<keyword evidence="2" id="KW-1185">Reference proteome</keyword>
<dbReference type="EMBL" id="JABFUD020000007">
    <property type="protein sequence ID" value="KAI5077971.1"/>
    <property type="molecule type" value="Genomic_DNA"/>
</dbReference>
<comment type="caution">
    <text evidence="1">The sequence shown here is derived from an EMBL/GenBank/DDBJ whole genome shotgun (WGS) entry which is preliminary data.</text>
</comment>
<dbReference type="Proteomes" id="UP000886520">
    <property type="component" value="Chromosome 7"/>
</dbReference>